<dbReference type="OrthoDB" id="3799875at2759"/>
<dbReference type="Proteomes" id="UP000800082">
    <property type="component" value="Unassembled WGS sequence"/>
</dbReference>
<proteinExistence type="predicted"/>
<organism evidence="2 3">
    <name type="scientific">Didymella exigua CBS 183.55</name>
    <dbReference type="NCBI Taxonomy" id="1150837"/>
    <lineage>
        <taxon>Eukaryota</taxon>
        <taxon>Fungi</taxon>
        <taxon>Dikarya</taxon>
        <taxon>Ascomycota</taxon>
        <taxon>Pezizomycotina</taxon>
        <taxon>Dothideomycetes</taxon>
        <taxon>Pleosporomycetidae</taxon>
        <taxon>Pleosporales</taxon>
        <taxon>Pleosporineae</taxon>
        <taxon>Didymellaceae</taxon>
        <taxon>Didymella</taxon>
    </lineage>
</organism>
<feature type="region of interest" description="Disordered" evidence="1">
    <location>
        <begin position="291"/>
        <end position="397"/>
    </location>
</feature>
<dbReference type="GeneID" id="54347761"/>
<evidence type="ECO:0000313" key="3">
    <source>
        <dbReference type="Proteomes" id="UP000800082"/>
    </source>
</evidence>
<dbReference type="AlphaFoldDB" id="A0A6A5RHC6"/>
<evidence type="ECO:0000256" key="1">
    <source>
        <dbReference type="SAM" id="MobiDB-lite"/>
    </source>
</evidence>
<name>A0A6A5RHC6_9PLEO</name>
<feature type="compositionally biased region" description="Basic and acidic residues" evidence="1">
    <location>
        <begin position="302"/>
        <end position="330"/>
    </location>
</feature>
<feature type="compositionally biased region" description="Polar residues" evidence="1">
    <location>
        <begin position="1"/>
        <end position="16"/>
    </location>
</feature>
<dbReference type="RefSeq" id="XP_033446780.1">
    <property type="nucleotide sequence ID" value="XM_033590105.1"/>
</dbReference>
<feature type="compositionally biased region" description="Basic and acidic residues" evidence="1">
    <location>
        <begin position="340"/>
        <end position="353"/>
    </location>
</feature>
<dbReference type="EMBL" id="ML978976">
    <property type="protein sequence ID" value="KAF1926528.1"/>
    <property type="molecule type" value="Genomic_DNA"/>
</dbReference>
<protein>
    <submittedName>
        <fullName evidence="2">Uncharacterized protein</fullName>
    </submittedName>
</protein>
<evidence type="ECO:0000313" key="2">
    <source>
        <dbReference type="EMBL" id="KAF1926528.1"/>
    </source>
</evidence>
<feature type="region of interest" description="Disordered" evidence="1">
    <location>
        <begin position="1"/>
        <end position="34"/>
    </location>
</feature>
<keyword evidence="3" id="KW-1185">Reference proteome</keyword>
<reference evidence="2" key="1">
    <citation type="journal article" date="2020" name="Stud. Mycol.">
        <title>101 Dothideomycetes genomes: a test case for predicting lifestyles and emergence of pathogens.</title>
        <authorList>
            <person name="Haridas S."/>
            <person name="Albert R."/>
            <person name="Binder M."/>
            <person name="Bloem J."/>
            <person name="Labutti K."/>
            <person name="Salamov A."/>
            <person name="Andreopoulos B."/>
            <person name="Baker S."/>
            <person name="Barry K."/>
            <person name="Bills G."/>
            <person name="Bluhm B."/>
            <person name="Cannon C."/>
            <person name="Castanera R."/>
            <person name="Culley D."/>
            <person name="Daum C."/>
            <person name="Ezra D."/>
            <person name="Gonzalez J."/>
            <person name="Henrissat B."/>
            <person name="Kuo A."/>
            <person name="Liang C."/>
            <person name="Lipzen A."/>
            <person name="Lutzoni F."/>
            <person name="Magnuson J."/>
            <person name="Mondo S."/>
            <person name="Nolan M."/>
            <person name="Ohm R."/>
            <person name="Pangilinan J."/>
            <person name="Park H.-J."/>
            <person name="Ramirez L."/>
            <person name="Alfaro M."/>
            <person name="Sun H."/>
            <person name="Tritt A."/>
            <person name="Yoshinaga Y."/>
            <person name="Zwiers L.-H."/>
            <person name="Turgeon B."/>
            <person name="Goodwin S."/>
            <person name="Spatafora J."/>
            <person name="Crous P."/>
            <person name="Grigoriev I."/>
        </authorList>
    </citation>
    <scope>NUCLEOTIDE SEQUENCE</scope>
    <source>
        <strain evidence="2">CBS 183.55</strain>
    </source>
</reference>
<sequence length="427" mass="47482">MAKPSPKTQPQESIPETGSFVDISRTPGPADEPSVLYKLNNAVDERSTAPSNESQSGQLKDVIRAVNEMKLNDEEEEKRGLEGDQVSSKGIWEDSVLAWLDLICLHISGITTLAQKGKPNTFDRRVGQIIRNVKIDLVKATMRRCQNDHSPQQINMITEWTLNEGQIEGMGRGLPRKYFDYSKEMVNHSGTYHCEATTMALYLLEESGDEIVDLDAKVNLTDPDSLHLRLPPRAVTAQFKDTLDILQVSKSSCPACYALVDKTSPPGSLQEDLLVDASLFHALQIEEDIIDTIENSHTPKPRSVESRGRQRDKAANKARRAERLAGKSESEPPEASSAAEPREIVIGRRERESLTPSTPFKPLQKKAKTEGEAGGDDGDAPMESTPAPVEAAEQEWSESRCHFSQGHWTACRYIDCLKRSHRARKLT</sequence>
<gene>
    <name evidence="2" type="ORF">M421DRAFT_396349</name>
</gene>
<accession>A0A6A5RHC6</accession>